<protein>
    <submittedName>
        <fullName evidence="1">Uncharacterized protein</fullName>
    </submittedName>
</protein>
<dbReference type="RefSeq" id="WP_090932169.1">
    <property type="nucleotide sequence ID" value="NZ_FOTS01000002.1"/>
</dbReference>
<proteinExistence type="predicted"/>
<sequence length="67" mass="7441">MVSTGKVTNVVEEGNAIKINIVFMDDTQKTVTLENEDSSKYKDKYVICGIDSDNNTKILEIVGDDLE</sequence>
<dbReference type="STRING" id="1123291.SAMN04490355_100256"/>
<dbReference type="EMBL" id="FOTS01000002">
    <property type="protein sequence ID" value="SFL35337.1"/>
    <property type="molecule type" value="Genomic_DNA"/>
</dbReference>
<dbReference type="OrthoDB" id="1684045at2"/>
<reference evidence="2" key="1">
    <citation type="submission" date="2016-10" db="EMBL/GenBank/DDBJ databases">
        <authorList>
            <person name="Varghese N."/>
            <person name="Submissions S."/>
        </authorList>
    </citation>
    <scope>NUCLEOTIDE SEQUENCE [LARGE SCALE GENOMIC DNA]</scope>
    <source>
        <strain evidence="2">DSM 13327</strain>
    </source>
</reference>
<gene>
    <name evidence="1" type="ORF">SAMN04490355_100256</name>
</gene>
<evidence type="ECO:0000313" key="1">
    <source>
        <dbReference type="EMBL" id="SFL35337.1"/>
    </source>
</evidence>
<accession>A0A1I4H144</accession>
<keyword evidence="2" id="KW-1185">Reference proteome</keyword>
<dbReference type="AlphaFoldDB" id="A0A1I4H144"/>
<organism evidence="1 2">
    <name type="scientific">Pelosinus propionicus DSM 13327</name>
    <dbReference type="NCBI Taxonomy" id="1123291"/>
    <lineage>
        <taxon>Bacteria</taxon>
        <taxon>Bacillati</taxon>
        <taxon>Bacillota</taxon>
        <taxon>Negativicutes</taxon>
        <taxon>Selenomonadales</taxon>
        <taxon>Sporomusaceae</taxon>
        <taxon>Pelosinus</taxon>
    </lineage>
</organism>
<name>A0A1I4H144_9FIRM</name>
<dbReference type="Proteomes" id="UP000199520">
    <property type="component" value="Unassembled WGS sequence"/>
</dbReference>
<evidence type="ECO:0000313" key="2">
    <source>
        <dbReference type="Proteomes" id="UP000199520"/>
    </source>
</evidence>